<name>A0A512DNC2_9PROT</name>
<dbReference type="Pfam" id="PF01381">
    <property type="entry name" value="HTH_3"/>
    <property type="match status" value="1"/>
</dbReference>
<dbReference type="GO" id="GO:0003677">
    <property type="term" value="F:DNA binding"/>
    <property type="evidence" value="ECO:0007669"/>
    <property type="project" value="UniProtKB-KW"/>
</dbReference>
<dbReference type="SMART" id="SM00530">
    <property type="entry name" value="HTH_XRE"/>
    <property type="match status" value="1"/>
</dbReference>
<dbReference type="InterPro" id="IPR010982">
    <property type="entry name" value="Lambda_DNA-bd_dom_sf"/>
</dbReference>
<dbReference type="InterPro" id="IPR014710">
    <property type="entry name" value="RmlC-like_jellyroll"/>
</dbReference>
<reference evidence="3 4" key="1">
    <citation type="submission" date="2019-07" db="EMBL/GenBank/DDBJ databases">
        <title>Whole genome shotgun sequence of Skermanella aerolata NBRC 106429.</title>
        <authorList>
            <person name="Hosoyama A."/>
            <person name="Uohara A."/>
            <person name="Ohji S."/>
            <person name="Ichikawa N."/>
        </authorList>
    </citation>
    <scope>NUCLEOTIDE SEQUENCE [LARGE SCALE GENOMIC DNA]</scope>
    <source>
        <strain evidence="3 4">NBRC 106429</strain>
    </source>
</reference>
<feature type="domain" description="HTH cro/C1-type" evidence="2">
    <location>
        <begin position="25"/>
        <end position="79"/>
    </location>
</feature>
<evidence type="ECO:0000256" key="1">
    <source>
        <dbReference type="ARBA" id="ARBA00023125"/>
    </source>
</evidence>
<dbReference type="SUPFAM" id="SSF47413">
    <property type="entry name" value="lambda repressor-like DNA-binding domains"/>
    <property type="match status" value="1"/>
</dbReference>
<dbReference type="PROSITE" id="PS50943">
    <property type="entry name" value="HTH_CROC1"/>
    <property type="match status" value="1"/>
</dbReference>
<dbReference type="CDD" id="cd00093">
    <property type="entry name" value="HTH_XRE"/>
    <property type="match status" value="1"/>
</dbReference>
<gene>
    <name evidence="3" type="ORF">SAE02_21230</name>
</gene>
<keyword evidence="1" id="KW-0238">DNA-binding</keyword>
<evidence type="ECO:0000313" key="3">
    <source>
        <dbReference type="EMBL" id="GEO37975.1"/>
    </source>
</evidence>
<dbReference type="GO" id="GO:0005829">
    <property type="term" value="C:cytosol"/>
    <property type="evidence" value="ECO:0007669"/>
    <property type="project" value="TreeGrafter"/>
</dbReference>
<dbReference type="InterPro" id="IPR011051">
    <property type="entry name" value="RmlC_Cupin_sf"/>
</dbReference>
<dbReference type="AlphaFoldDB" id="A0A512DNC2"/>
<accession>A0A512DNC2</accession>
<evidence type="ECO:0000259" key="2">
    <source>
        <dbReference type="PROSITE" id="PS50943"/>
    </source>
</evidence>
<dbReference type="Proteomes" id="UP000321523">
    <property type="component" value="Unassembled WGS sequence"/>
</dbReference>
<protein>
    <submittedName>
        <fullName evidence="3">Transcriptional regulator</fullName>
    </submittedName>
</protein>
<dbReference type="PANTHER" id="PTHR46797:SF2">
    <property type="entry name" value="TRANSCRIPTIONAL REGULATOR"/>
    <property type="match status" value="1"/>
</dbReference>
<dbReference type="InterPro" id="IPR001387">
    <property type="entry name" value="Cro/C1-type_HTH"/>
</dbReference>
<proteinExistence type="predicted"/>
<comment type="caution">
    <text evidence="3">The sequence shown here is derived from an EMBL/GenBank/DDBJ whole genome shotgun (WGS) entry which is preliminary data.</text>
</comment>
<dbReference type="CDD" id="cd02209">
    <property type="entry name" value="cupin_XRE_C"/>
    <property type="match status" value="1"/>
</dbReference>
<keyword evidence="4" id="KW-1185">Reference proteome</keyword>
<dbReference type="EMBL" id="BJYZ01000008">
    <property type="protein sequence ID" value="GEO37975.1"/>
    <property type="molecule type" value="Genomic_DNA"/>
</dbReference>
<dbReference type="PANTHER" id="PTHR46797">
    <property type="entry name" value="HTH-TYPE TRANSCRIPTIONAL REGULATOR"/>
    <property type="match status" value="1"/>
</dbReference>
<evidence type="ECO:0000313" key="4">
    <source>
        <dbReference type="Proteomes" id="UP000321523"/>
    </source>
</evidence>
<dbReference type="Gene3D" id="2.60.120.10">
    <property type="entry name" value="Jelly Rolls"/>
    <property type="match status" value="1"/>
</dbReference>
<sequence>MGTPPAQTTQDSLSQDPDAIVGRRIRARRRIRKLSLESLAREAEVSIGLLSQIERGLSSPSISVLRRICTALQIPMNWLFSDADSEAPEEAGLIVRAGRRRTLDFSGRGMVKELLTPDDGGNLQLMIVRLEGHGGSGMEPYSHVGEEAGTVLKGTVELAVDDLVFVLNAGDTFRFDSPRPHRFRNLGEDEAEILWAVTPPFY</sequence>
<dbReference type="InterPro" id="IPR050807">
    <property type="entry name" value="TransReg_Diox_bact_type"/>
</dbReference>
<dbReference type="Pfam" id="PF07883">
    <property type="entry name" value="Cupin_2"/>
    <property type="match status" value="1"/>
</dbReference>
<dbReference type="InterPro" id="IPR013096">
    <property type="entry name" value="Cupin_2"/>
</dbReference>
<dbReference type="GO" id="GO:0003700">
    <property type="term" value="F:DNA-binding transcription factor activity"/>
    <property type="evidence" value="ECO:0007669"/>
    <property type="project" value="TreeGrafter"/>
</dbReference>
<organism evidence="3 4">
    <name type="scientific">Skermanella aerolata</name>
    <dbReference type="NCBI Taxonomy" id="393310"/>
    <lineage>
        <taxon>Bacteria</taxon>
        <taxon>Pseudomonadati</taxon>
        <taxon>Pseudomonadota</taxon>
        <taxon>Alphaproteobacteria</taxon>
        <taxon>Rhodospirillales</taxon>
        <taxon>Azospirillaceae</taxon>
        <taxon>Skermanella</taxon>
    </lineage>
</organism>
<dbReference type="Gene3D" id="1.10.260.40">
    <property type="entry name" value="lambda repressor-like DNA-binding domains"/>
    <property type="match status" value="1"/>
</dbReference>
<dbReference type="SUPFAM" id="SSF51182">
    <property type="entry name" value="RmlC-like cupins"/>
    <property type="match status" value="1"/>
</dbReference>